<evidence type="ECO:0000313" key="2">
    <source>
        <dbReference type="EMBL" id="KAG7822000.1"/>
    </source>
</evidence>
<evidence type="ECO:0000256" key="1">
    <source>
        <dbReference type="SAM" id="SignalP"/>
    </source>
</evidence>
<accession>A0AAN6DK42</accession>
<name>A0AAN6DK42_PICAN</name>
<protein>
    <submittedName>
        <fullName evidence="2">Uncharacterized protein</fullName>
    </submittedName>
</protein>
<dbReference type="GeneID" id="66124526"/>
<dbReference type="Proteomes" id="UP001196530">
    <property type="component" value="Unassembled WGS sequence"/>
</dbReference>
<dbReference type="AlphaFoldDB" id="A0AAN6DK42"/>
<keyword evidence="1" id="KW-0732">Signal</keyword>
<dbReference type="PANTHER" id="PTHR28254:SF1">
    <property type="entry name" value="CYTOCHROME B-C1 COMPLEX SUBUNIT 10, MITOCHONDRIAL"/>
    <property type="match status" value="1"/>
</dbReference>
<reference evidence="2" key="1">
    <citation type="journal article" date="2021" name="G3 (Bethesda)">
        <title>Genomic diversity, chromosomal rearrangements, and interspecies hybridization in the ogataea polymorpha species complex.</title>
        <authorList>
            <person name="Hanson S.J."/>
            <person name="Cinneide E.O."/>
            <person name="Salzberg L.I."/>
            <person name="Wolfe K.H."/>
            <person name="McGowan J."/>
            <person name="Fitzpatrick D.A."/>
            <person name="Matlin K."/>
        </authorList>
    </citation>
    <scope>NUCLEOTIDE SEQUENCE</scope>
    <source>
        <strain evidence="2">61-244</strain>
    </source>
</reference>
<dbReference type="InterPro" id="IPR019182">
    <property type="entry name" value="Cytochrome_b-c1_su10_fun"/>
</dbReference>
<dbReference type="RefSeq" id="XP_043062370.1">
    <property type="nucleotide sequence ID" value="XM_043205482.1"/>
</dbReference>
<dbReference type="PANTHER" id="PTHR28254">
    <property type="entry name" value="CYTOCHROME B-C1 COMPLEX SUBUNIT 10"/>
    <property type="match status" value="1"/>
</dbReference>
<dbReference type="GO" id="GO:0005739">
    <property type="term" value="C:mitochondrion"/>
    <property type="evidence" value="ECO:0007669"/>
    <property type="project" value="GOC"/>
</dbReference>
<dbReference type="EMBL" id="JAHLUX010000001">
    <property type="protein sequence ID" value="KAG7822000.1"/>
    <property type="molecule type" value="Genomic_DNA"/>
</dbReference>
<proteinExistence type="predicted"/>
<dbReference type="GO" id="GO:0006122">
    <property type="term" value="P:mitochondrial electron transport, ubiquinol to cytochrome c"/>
    <property type="evidence" value="ECO:0007669"/>
    <property type="project" value="InterPro"/>
</dbReference>
<feature type="signal peptide" evidence="1">
    <location>
        <begin position="1"/>
        <end position="22"/>
    </location>
</feature>
<feature type="chain" id="PRO_5042916449" evidence="1">
    <location>
        <begin position="23"/>
        <end position="170"/>
    </location>
</feature>
<comment type="caution">
    <text evidence="2">The sequence shown here is derived from an EMBL/GenBank/DDBJ whole genome shotgun (WGS) entry which is preliminary data.</text>
</comment>
<organism evidence="2 3">
    <name type="scientific">Pichia angusta</name>
    <name type="common">Yeast</name>
    <name type="synonym">Hansenula polymorpha</name>
    <dbReference type="NCBI Taxonomy" id="870730"/>
    <lineage>
        <taxon>Eukaryota</taxon>
        <taxon>Fungi</taxon>
        <taxon>Dikarya</taxon>
        <taxon>Ascomycota</taxon>
        <taxon>Saccharomycotina</taxon>
        <taxon>Pichiomycetes</taxon>
        <taxon>Pichiales</taxon>
        <taxon>Pichiaceae</taxon>
        <taxon>Ogataea</taxon>
    </lineage>
</organism>
<dbReference type="Pfam" id="PF09796">
    <property type="entry name" value="QCR10"/>
    <property type="match status" value="1"/>
</dbReference>
<evidence type="ECO:0000313" key="3">
    <source>
        <dbReference type="Proteomes" id="UP001196530"/>
    </source>
</evidence>
<gene>
    <name evidence="2" type="ORF">KL928_000475</name>
</gene>
<sequence length="170" mass="18351">MVAINKIFCASLLVAGPAFAAALPEAQAQADLSKYKDKLGKLKEKFKGGKDEDCDSSTKTTLETSTTSDCDTATKTTEIITSTSSSSSDCDTATKTTESLKFKKVPHVGGLTPYLLLGYAPSLALWGGATVAAIFTFTEHWPLFQDTFYKKLPVMGKLWIKDVDPQDLPQ</sequence>